<dbReference type="Gene3D" id="3.40.50.12780">
    <property type="entry name" value="N-terminal domain of ligase-like"/>
    <property type="match status" value="1"/>
</dbReference>
<protein>
    <submittedName>
        <fullName evidence="1">Uncharacterized protein</fullName>
    </submittedName>
</protein>
<dbReference type="InterPro" id="IPR053158">
    <property type="entry name" value="CapK_Type1_Caps_Biosynth"/>
</dbReference>
<evidence type="ECO:0000313" key="2">
    <source>
        <dbReference type="Proteomes" id="UP000427906"/>
    </source>
</evidence>
<accession>A0A5K7YQU7</accession>
<dbReference type="Proteomes" id="UP000427906">
    <property type="component" value="Chromosome"/>
</dbReference>
<dbReference type="InterPro" id="IPR042099">
    <property type="entry name" value="ANL_N_sf"/>
</dbReference>
<dbReference type="AlphaFoldDB" id="A0A5K7YQU7"/>
<dbReference type="PANTHER" id="PTHR36932">
    <property type="entry name" value="CAPSULAR POLYSACCHARIDE BIOSYNTHESIS PROTEIN"/>
    <property type="match status" value="1"/>
</dbReference>
<dbReference type="KEGG" id="dalk:DSCA_55560"/>
<sequence>MAHDFMRDKVSEAFRARVIDRYATAELGVVADSCEQGGGHHIFEDSVYAEFPEVDGVTCFVGTNLDNYATPFIRYHTFDACKPWPDAPGSLRQDADRKIQSERPHQP</sequence>
<dbReference type="PANTHER" id="PTHR36932:SF1">
    <property type="entry name" value="CAPSULAR POLYSACCHARIDE BIOSYNTHESIS PROTEIN"/>
    <property type="match status" value="1"/>
</dbReference>
<dbReference type="EMBL" id="AP021874">
    <property type="protein sequence ID" value="BBO71626.1"/>
    <property type="molecule type" value="Genomic_DNA"/>
</dbReference>
<gene>
    <name evidence="1" type="ORF">DSCA_55560</name>
</gene>
<name>A0A5K7YQU7_9BACT</name>
<organism evidence="1 2">
    <name type="scientific">Desulfosarcina alkanivorans</name>
    <dbReference type="NCBI Taxonomy" id="571177"/>
    <lineage>
        <taxon>Bacteria</taxon>
        <taxon>Pseudomonadati</taxon>
        <taxon>Thermodesulfobacteriota</taxon>
        <taxon>Desulfobacteria</taxon>
        <taxon>Desulfobacterales</taxon>
        <taxon>Desulfosarcinaceae</taxon>
        <taxon>Desulfosarcina</taxon>
    </lineage>
</organism>
<evidence type="ECO:0000313" key="1">
    <source>
        <dbReference type="EMBL" id="BBO71626.1"/>
    </source>
</evidence>
<reference evidence="1 2" key="1">
    <citation type="submission" date="2019-11" db="EMBL/GenBank/DDBJ databases">
        <title>Comparative genomics of hydrocarbon-degrading Desulfosarcina strains.</title>
        <authorList>
            <person name="Watanabe M."/>
            <person name="Kojima H."/>
            <person name="Fukui M."/>
        </authorList>
    </citation>
    <scope>NUCLEOTIDE SEQUENCE [LARGE SCALE GENOMIC DNA]</scope>
    <source>
        <strain evidence="1 2">PL12</strain>
    </source>
</reference>
<keyword evidence="2" id="KW-1185">Reference proteome</keyword>
<proteinExistence type="predicted"/>